<reference evidence="2 3" key="1">
    <citation type="submission" date="2017-11" db="EMBL/GenBank/DDBJ databases">
        <title>De novo assembly and phasing of dikaryotic genomes from two isolates of Puccinia coronata f. sp. avenae, the causal agent of oat crown rust.</title>
        <authorList>
            <person name="Miller M.E."/>
            <person name="Zhang Y."/>
            <person name="Omidvar V."/>
            <person name="Sperschneider J."/>
            <person name="Schwessinger B."/>
            <person name="Raley C."/>
            <person name="Palmer J.M."/>
            <person name="Garnica D."/>
            <person name="Upadhyaya N."/>
            <person name="Rathjen J."/>
            <person name="Taylor J.M."/>
            <person name="Park R.F."/>
            <person name="Dodds P.N."/>
            <person name="Hirsch C.D."/>
            <person name="Kianian S.F."/>
            <person name="Figueroa M."/>
        </authorList>
    </citation>
    <scope>NUCLEOTIDE SEQUENCE [LARGE SCALE GENOMIC DNA]</scope>
    <source>
        <strain evidence="2">12NC29</strain>
    </source>
</reference>
<evidence type="ECO:0000313" key="3">
    <source>
        <dbReference type="Proteomes" id="UP000235388"/>
    </source>
</evidence>
<dbReference type="AlphaFoldDB" id="A0A2N5UZK0"/>
<protein>
    <recommendedName>
        <fullName evidence="4">BED-type domain-containing protein</fullName>
    </recommendedName>
</protein>
<accession>A0A2N5UZK0</accession>
<comment type="caution">
    <text evidence="2">The sequence shown here is derived from an EMBL/GenBank/DDBJ whole genome shotgun (WGS) entry which is preliminary data.</text>
</comment>
<proteinExistence type="predicted"/>
<dbReference type="OrthoDB" id="10572252at2759"/>
<evidence type="ECO:0000256" key="1">
    <source>
        <dbReference type="SAM" id="MobiDB-lite"/>
    </source>
</evidence>
<organism evidence="2 3">
    <name type="scientific">Puccinia coronata f. sp. avenae</name>
    <dbReference type="NCBI Taxonomy" id="200324"/>
    <lineage>
        <taxon>Eukaryota</taxon>
        <taxon>Fungi</taxon>
        <taxon>Dikarya</taxon>
        <taxon>Basidiomycota</taxon>
        <taxon>Pucciniomycotina</taxon>
        <taxon>Pucciniomycetes</taxon>
        <taxon>Pucciniales</taxon>
        <taxon>Pucciniaceae</taxon>
        <taxon>Puccinia</taxon>
    </lineage>
</organism>
<keyword evidence="3" id="KW-1185">Reference proteome</keyword>
<gene>
    <name evidence="2" type="ORF">PCANC_07000</name>
</gene>
<dbReference type="EMBL" id="PGCJ01000150">
    <property type="protein sequence ID" value="PLW43183.1"/>
    <property type="molecule type" value="Genomic_DNA"/>
</dbReference>
<sequence length="129" mass="14467">MRKPTRKRPATTPSSSNNPESLQTPAETDVEVSNSNSDVATVTQTTPTKKTNKESKKSHVDTNAPNNQEADNPKKKRKTTSCVWEHFIKKGQPDNVKAVCKYCQSELNEYVLQTDDKNGHCPQATLHHY</sequence>
<dbReference type="Proteomes" id="UP000235388">
    <property type="component" value="Unassembled WGS sequence"/>
</dbReference>
<evidence type="ECO:0008006" key="4">
    <source>
        <dbReference type="Google" id="ProtNLM"/>
    </source>
</evidence>
<feature type="compositionally biased region" description="Basic and acidic residues" evidence="1">
    <location>
        <begin position="51"/>
        <end position="60"/>
    </location>
</feature>
<feature type="compositionally biased region" description="Polar residues" evidence="1">
    <location>
        <begin position="11"/>
        <end position="40"/>
    </location>
</feature>
<feature type="compositionally biased region" description="Polar residues" evidence="1">
    <location>
        <begin position="61"/>
        <end position="70"/>
    </location>
</feature>
<evidence type="ECO:0000313" key="2">
    <source>
        <dbReference type="EMBL" id="PLW43183.1"/>
    </source>
</evidence>
<feature type="region of interest" description="Disordered" evidence="1">
    <location>
        <begin position="1"/>
        <end position="80"/>
    </location>
</feature>
<name>A0A2N5UZK0_9BASI</name>